<dbReference type="EMBL" id="CADCVK010000321">
    <property type="protein sequence ID" value="CAA9491465.1"/>
    <property type="molecule type" value="Genomic_DNA"/>
</dbReference>
<accession>A0A6J4SG42</accession>
<dbReference type="InterPro" id="IPR023286">
    <property type="entry name" value="ABATE_dom_sf"/>
</dbReference>
<protein>
    <recommendedName>
        <fullName evidence="1">Zinc finger CGNR domain-containing protein</fullName>
    </recommendedName>
</protein>
<reference evidence="2" key="1">
    <citation type="submission" date="2020-02" db="EMBL/GenBank/DDBJ databases">
        <authorList>
            <person name="Meier V. D."/>
        </authorList>
    </citation>
    <scope>NUCLEOTIDE SEQUENCE</scope>
    <source>
        <strain evidence="2">AVDCRST_MAG12</strain>
    </source>
</reference>
<sequence length="31" mass="3671">RSGRWCSMEVCGNRAKTRAYRRRKSGADRKK</sequence>
<feature type="domain" description="Zinc finger CGNR" evidence="1">
    <location>
        <begin position="1"/>
        <end position="24"/>
    </location>
</feature>
<name>A0A6J4SG42_9ACTN</name>
<evidence type="ECO:0000259" key="1">
    <source>
        <dbReference type="Pfam" id="PF11706"/>
    </source>
</evidence>
<dbReference type="InterPro" id="IPR021005">
    <property type="entry name" value="Znf_CGNR"/>
</dbReference>
<feature type="non-terminal residue" evidence="2">
    <location>
        <position position="1"/>
    </location>
</feature>
<organism evidence="2">
    <name type="scientific">uncultured Rubrobacteraceae bacterium</name>
    <dbReference type="NCBI Taxonomy" id="349277"/>
    <lineage>
        <taxon>Bacteria</taxon>
        <taxon>Bacillati</taxon>
        <taxon>Actinomycetota</taxon>
        <taxon>Rubrobacteria</taxon>
        <taxon>Rubrobacterales</taxon>
        <taxon>Rubrobacteraceae</taxon>
        <taxon>environmental samples</taxon>
    </lineage>
</organism>
<gene>
    <name evidence="2" type="ORF">AVDCRST_MAG12-2122</name>
</gene>
<dbReference type="Pfam" id="PF11706">
    <property type="entry name" value="zf-CGNR"/>
    <property type="match status" value="1"/>
</dbReference>
<proteinExistence type="predicted"/>
<evidence type="ECO:0000313" key="2">
    <source>
        <dbReference type="EMBL" id="CAA9491465.1"/>
    </source>
</evidence>
<dbReference type="AlphaFoldDB" id="A0A6J4SG42"/>
<dbReference type="Gene3D" id="1.10.3300.10">
    <property type="entry name" value="Jann2411-like domain"/>
    <property type="match status" value="1"/>
</dbReference>
<dbReference type="SUPFAM" id="SSF160904">
    <property type="entry name" value="Jann2411-like"/>
    <property type="match status" value="1"/>
</dbReference>